<keyword evidence="2" id="KW-1185">Reference proteome</keyword>
<dbReference type="HOGENOM" id="CLU_2140159_0_0_2"/>
<dbReference type="KEGG" id="hut:Huta_2578"/>
<dbReference type="AlphaFoldDB" id="C7NPI5"/>
<gene>
    <name evidence="1" type="ordered locus">Huta_2578</name>
</gene>
<evidence type="ECO:0000313" key="1">
    <source>
        <dbReference type="EMBL" id="ACV12740.1"/>
    </source>
</evidence>
<sequence>MGFGGCVSLGTEEENPTLDSEIAVFNELDETLSVAINAFSNDERILHRTIEIQTGKGNETTSITEVPSQVSIESQQISERTIDIDVKDSCTRVDIGIWVRGGWIEHDITCLS</sequence>
<dbReference type="EMBL" id="CP001687">
    <property type="protein sequence ID" value="ACV12740.1"/>
    <property type="molecule type" value="Genomic_DNA"/>
</dbReference>
<dbReference type="Proteomes" id="UP000002071">
    <property type="component" value="Chromosome"/>
</dbReference>
<evidence type="ECO:0000313" key="2">
    <source>
        <dbReference type="Proteomes" id="UP000002071"/>
    </source>
</evidence>
<organism evidence="1 2">
    <name type="scientific">Halorhabdus utahensis (strain DSM 12940 / JCM 11049 / AX-2)</name>
    <dbReference type="NCBI Taxonomy" id="519442"/>
    <lineage>
        <taxon>Archaea</taxon>
        <taxon>Methanobacteriati</taxon>
        <taxon>Methanobacteriota</taxon>
        <taxon>Stenosarchaea group</taxon>
        <taxon>Halobacteria</taxon>
        <taxon>Halobacteriales</taxon>
        <taxon>Haloarculaceae</taxon>
        <taxon>Halorhabdus</taxon>
    </lineage>
</organism>
<protein>
    <submittedName>
        <fullName evidence="1">Uncharacterized protein</fullName>
    </submittedName>
</protein>
<proteinExistence type="predicted"/>
<reference evidence="1 2" key="1">
    <citation type="journal article" date="2009" name="Stand. Genomic Sci.">
        <title>Complete genome sequence of Halorhabdus utahensis type strain (AX-2).</title>
        <authorList>
            <person name="Anderson I."/>
            <person name="Tindall B.J."/>
            <person name="Pomrenke H."/>
            <person name="Goker M."/>
            <person name="Lapidus A."/>
            <person name="Nolan M."/>
            <person name="Copeland A."/>
            <person name="Glavina Del Rio T."/>
            <person name="Chen F."/>
            <person name="Tice H."/>
            <person name="Cheng J.F."/>
            <person name="Lucas S."/>
            <person name="Chertkov O."/>
            <person name="Bruce D."/>
            <person name="Brettin T."/>
            <person name="Detter J.C."/>
            <person name="Han C."/>
            <person name="Goodwin L."/>
            <person name="Land M."/>
            <person name="Hauser L."/>
            <person name="Chang Y.J."/>
            <person name="Jeffries C.D."/>
            <person name="Pitluck S."/>
            <person name="Pati A."/>
            <person name="Mavromatis K."/>
            <person name="Ivanova N."/>
            <person name="Ovchinnikova G."/>
            <person name="Chen A."/>
            <person name="Palaniappan K."/>
            <person name="Chain P."/>
            <person name="Rohde M."/>
            <person name="Bristow J."/>
            <person name="Eisen J.A."/>
            <person name="Markowitz V."/>
            <person name="Hugenholtz P."/>
            <person name="Kyrpides N.C."/>
            <person name="Klenk H.P."/>
        </authorList>
    </citation>
    <scope>NUCLEOTIDE SEQUENCE [LARGE SCALE GENOMIC DNA]</scope>
    <source>
        <strain evidence="2">DSM 12940 / JCM 11049 / AX-2</strain>
    </source>
</reference>
<name>C7NPI5_HALUD</name>
<accession>C7NPI5</accession>